<protein>
    <submittedName>
        <fullName evidence="6">TetR family transcriptional regulator</fullName>
    </submittedName>
</protein>
<dbReference type="Proteomes" id="UP000436468">
    <property type="component" value="Unassembled WGS sequence"/>
</dbReference>
<dbReference type="InterPro" id="IPR036271">
    <property type="entry name" value="Tet_transcr_reg_TetR-rel_C_sf"/>
</dbReference>
<comment type="caution">
    <text evidence="6">The sequence shown here is derived from an EMBL/GenBank/DDBJ whole genome shotgun (WGS) entry which is preliminary data.</text>
</comment>
<dbReference type="SUPFAM" id="SSF46689">
    <property type="entry name" value="Homeodomain-like"/>
    <property type="match status" value="1"/>
</dbReference>
<dbReference type="RefSeq" id="WP_028333772.1">
    <property type="nucleotide sequence ID" value="NZ_CP121667.1"/>
</dbReference>
<dbReference type="InterPro" id="IPR023772">
    <property type="entry name" value="DNA-bd_HTH_TetR-type_CS"/>
</dbReference>
<organism evidence="6 7">
    <name type="scientific">Bradyrhizobium pachyrhizi</name>
    <dbReference type="NCBI Taxonomy" id="280333"/>
    <lineage>
        <taxon>Bacteria</taxon>
        <taxon>Pseudomonadati</taxon>
        <taxon>Pseudomonadota</taxon>
        <taxon>Alphaproteobacteria</taxon>
        <taxon>Hyphomicrobiales</taxon>
        <taxon>Nitrobacteraceae</taxon>
        <taxon>Bradyrhizobium</taxon>
    </lineage>
</organism>
<evidence type="ECO:0000256" key="2">
    <source>
        <dbReference type="ARBA" id="ARBA00023125"/>
    </source>
</evidence>
<dbReference type="GO" id="GO:0000976">
    <property type="term" value="F:transcription cis-regulatory region binding"/>
    <property type="evidence" value="ECO:0007669"/>
    <property type="project" value="TreeGrafter"/>
</dbReference>
<dbReference type="FunFam" id="1.10.10.60:FF:000141">
    <property type="entry name" value="TetR family transcriptional regulator"/>
    <property type="match status" value="1"/>
</dbReference>
<evidence type="ECO:0000259" key="5">
    <source>
        <dbReference type="PROSITE" id="PS50977"/>
    </source>
</evidence>
<dbReference type="PROSITE" id="PS50977">
    <property type="entry name" value="HTH_TETR_2"/>
    <property type="match status" value="1"/>
</dbReference>
<proteinExistence type="predicted"/>
<dbReference type="Pfam" id="PF00440">
    <property type="entry name" value="TetR_N"/>
    <property type="match status" value="1"/>
</dbReference>
<keyword evidence="2 4" id="KW-0238">DNA-binding</keyword>
<dbReference type="AlphaFoldDB" id="A0A844T9F7"/>
<keyword evidence="3" id="KW-0804">Transcription</keyword>
<evidence type="ECO:0000256" key="4">
    <source>
        <dbReference type="PROSITE-ProRule" id="PRU00335"/>
    </source>
</evidence>
<dbReference type="PANTHER" id="PTHR30055:SF234">
    <property type="entry name" value="HTH-TYPE TRANSCRIPTIONAL REGULATOR BETI"/>
    <property type="match status" value="1"/>
</dbReference>
<accession>A0A844T9F7</accession>
<dbReference type="Gene3D" id="1.10.357.10">
    <property type="entry name" value="Tetracycline Repressor, domain 2"/>
    <property type="match status" value="1"/>
</dbReference>
<name>A0A844T9F7_9BRAD</name>
<evidence type="ECO:0000256" key="1">
    <source>
        <dbReference type="ARBA" id="ARBA00023015"/>
    </source>
</evidence>
<evidence type="ECO:0000313" key="7">
    <source>
        <dbReference type="Proteomes" id="UP000436468"/>
    </source>
</evidence>
<evidence type="ECO:0000256" key="3">
    <source>
        <dbReference type="ARBA" id="ARBA00023163"/>
    </source>
</evidence>
<gene>
    <name evidence="6" type="ORF">GPL21_40360</name>
</gene>
<reference evidence="6 7" key="1">
    <citation type="submission" date="2019-12" db="EMBL/GenBank/DDBJ databases">
        <title>Draft genome sequences Bradyrhizobium cajani AMBPC1010, Bradyrhizobium pachyrhizi AMBPC1040 and Bradyrhizobium yuanmingense ALSPC3051, three plant growth promoting strains isolated from nodules of Cajanus cajan L. in Dominican Republic.</title>
        <authorList>
            <person name="Flores-Felix J.D."/>
            <person name="Araujo J."/>
            <person name="Diaz-Alcantara C."/>
            <person name="Gonzalez-Andres F."/>
            <person name="Velazquez E."/>
        </authorList>
    </citation>
    <scope>NUCLEOTIDE SEQUENCE [LARGE SCALE GENOMIC DNA]</scope>
    <source>
        <strain evidence="6 7">1040</strain>
    </source>
</reference>
<keyword evidence="1" id="KW-0805">Transcription regulation</keyword>
<dbReference type="InterPro" id="IPR050109">
    <property type="entry name" value="HTH-type_TetR-like_transc_reg"/>
</dbReference>
<feature type="DNA-binding region" description="H-T-H motif" evidence="4">
    <location>
        <begin position="29"/>
        <end position="48"/>
    </location>
</feature>
<dbReference type="SUPFAM" id="SSF48498">
    <property type="entry name" value="Tetracyclin repressor-like, C-terminal domain"/>
    <property type="match status" value="1"/>
</dbReference>
<keyword evidence="7" id="KW-1185">Reference proteome</keyword>
<dbReference type="PANTHER" id="PTHR30055">
    <property type="entry name" value="HTH-TYPE TRANSCRIPTIONAL REGULATOR RUTR"/>
    <property type="match status" value="1"/>
</dbReference>
<dbReference type="EMBL" id="WQNF01000068">
    <property type="protein sequence ID" value="MVT71270.1"/>
    <property type="molecule type" value="Genomic_DNA"/>
</dbReference>
<sequence>MARSAEPTRRRILAAAYVLFRQRGYSRVSMDEIASTTRVTKRTLYNHFQSKDQLLAFVLEAQNELALAAFATFGDKLSGSPAAIIDGLFRDLAVWADRPRWAGSGFTRLVIELADLPGHPARAIARRHKALLETHLGDLLKRAGVREAHRRAREIWLLSEGAISLMLVHGDRAYAAAAADAAKRLLRTSSRQGGR</sequence>
<evidence type="ECO:0000313" key="6">
    <source>
        <dbReference type="EMBL" id="MVT71270.1"/>
    </source>
</evidence>
<dbReference type="InterPro" id="IPR009057">
    <property type="entry name" value="Homeodomain-like_sf"/>
</dbReference>
<dbReference type="PROSITE" id="PS01081">
    <property type="entry name" value="HTH_TETR_1"/>
    <property type="match status" value="1"/>
</dbReference>
<dbReference type="GO" id="GO:0003700">
    <property type="term" value="F:DNA-binding transcription factor activity"/>
    <property type="evidence" value="ECO:0007669"/>
    <property type="project" value="TreeGrafter"/>
</dbReference>
<feature type="domain" description="HTH tetR-type" evidence="5">
    <location>
        <begin position="6"/>
        <end position="66"/>
    </location>
</feature>
<dbReference type="PRINTS" id="PR00455">
    <property type="entry name" value="HTHTETR"/>
</dbReference>
<dbReference type="InterPro" id="IPR001647">
    <property type="entry name" value="HTH_TetR"/>
</dbReference>